<proteinExistence type="predicted"/>
<dbReference type="Pfam" id="PF03374">
    <property type="entry name" value="ANT"/>
    <property type="match status" value="1"/>
</dbReference>
<dbReference type="Pfam" id="PF08346">
    <property type="entry name" value="AntA"/>
    <property type="match status" value="1"/>
</dbReference>
<name>A0AAN3BEL6_LISMN</name>
<reference evidence="3 4" key="1">
    <citation type="submission" date="2019-03" db="EMBL/GenBank/DDBJ databases">
        <authorList>
            <person name="Ashton P.M."/>
            <person name="Dallman T."/>
            <person name="Nair S."/>
            <person name="De Pinna E."/>
            <person name="Peters T."/>
            <person name="Grant K."/>
        </authorList>
    </citation>
    <scope>NUCLEOTIDE SEQUENCE [LARGE SCALE GENOMIC DNA]</scope>
    <source>
        <strain evidence="3">RL15000440</strain>
    </source>
</reference>
<dbReference type="PANTHER" id="PTHR36180">
    <property type="entry name" value="DNA-BINDING PROTEIN-RELATED-RELATED"/>
    <property type="match status" value="1"/>
</dbReference>
<feature type="domain" description="Antirepressor protein C-terminal" evidence="1">
    <location>
        <begin position="128"/>
        <end position="226"/>
    </location>
</feature>
<sequence length="251" mass="29017">MQELIATHQNESGDLIVSARELHEFLGVKTKYKDWFPRMVDYGFVEGSDFIGIESEVGAQKRARTYTQKDHHIKLPMAKEISMIQRTEKGKQARRYFLAVESAWNSPEMIMSRALEIANQQQQQMFSQLAELEPKAQYYDLVLQSPTLIKVTEIAKDYGFSARHLNSLLSDQGIQYNLSGTWFLRQQYADKGYTHSKTFTRSDGGTNSHTYWTQTGRLFIYETLKEMGIYPLLERQNIEQGSEVAYIESKA</sequence>
<dbReference type="Proteomes" id="UP000332711">
    <property type="component" value="Unassembled WGS sequence"/>
</dbReference>
<evidence type="ECO:0000313" key="4">
    <source>
        <dbReference type="Proteomes" id="UP000332711"/>
    </source>
</evidence>
<dbReference type="InterPro" id="IPR013557">
    <property type="entry name" value="AntA/B_antirep"/>
</dbReference>
<dbReference type="PANTHER" id="PTHR36180:SF1">
    <property type="entry name" value="ANTA_ANTB ANTIREPRESSOR DOMAIN-CONTAINING PROTEIN"/>
    <property type="match status" value="1"/>
</dbReference>
<gene>
    <name evidence="3" type="ORF">E1X78_09815</name>
</gene>
<dbReference type="EMBL" id="AAASTI010000004">
    <property type="protein sequence ID" value="EAE5604406.1"/>
    <property type="molecule type" value="Genomic_DNA"/>
</dbReference>
<evidence type="ECO:0000259" key="2">
    <source>
        <dbReference type="Pfam" id="PF08346"/>
    </source>
</evidence>
<comment type="caution">
    <text evidence="3">The sequence shown here is derived from an EMBL/GenBank/DDBJ whole genome shotgun (WGS) entry which is preliminary data.</text>
</comment>
<evidence type="ECO:0000259" key="1">
    <source>
        <dbReference type="Pfam" id="PF03374"/>
    </source>
</evidence>
<organism evidence="3 4">
    <name type="scientific">Listeria monocytogenes</name>
    <dbReference type="NCBI Taxonomy" id="1639"/>
    <lineage>
        <taxon>Bacteria</taxon>
        <taxon>Bacillati</taxon>
        <taxon>Bacillota</taxon>
        <taxon>Bacilli</taxon>
        <taxon>Bacillales</taxon>
        <taxon>Listeriaceae</taxon>
        <taxon>Listeria</taxon>
    </lineage>
</organism>
<dbReference type="InterPro" id="IPR005039">
    <property type="entry name" value="Ant_C"/>
</dbReference>
<feature type="domain" description="AntA/AntB antirepressor" evidence="2">
    <location>
        <begin position="17"/>
        <end position="87"/>
    </location>
</feature>
<dbReference type="AlphaFoldDB" id="A0AAN3BEL6"/>
<evidence type="ECO:0000313" key="3">
    <source>
        <dbReference type="EMBL" id="EAE5604406.1"/>
    </source>
</evidence>
<protein>
    <submittedName>
        <fullName evidence="3">Phage antirepressor Ant</fullName>
    </submittedName>
</protein>
<dbReference type="RefSeq" id="WP_054314982.1">
    <property type="nucleotide sequence ID" value="NZ_CP127193.1"/>
</dbReference>
<accession>A0AAN3BEL6</accession>
<dbReference type="GO" id="GO:0003677">
    <property type="term" value="F:DNA binding"/>
    <property type="evidence" value="ECO:0007669"/>
    <property type="project" value="InterPro"/>
</dbReference>